<name>A0A1H3JNI7_9ACTN</name>
<dbReference type="InterPro" id="IPR008628">
    <property type="entry name" value="GPP34-like"/>
</dbReference>
<dbReference type="Gene3D" id="1.10.3630.10">
    <property type="entry name" value="yeast vps74-n-term truncation variant domain like"/>
    <property type="match status" value="1"/>
</dbReference>
<proteinExistence type="predicted"/>
<protein>
    <submittedName>
        <fullName evidence="6">Golgi phosphoprotein 3 (GPP34)</fullName>
    </submittedName>
</protein>
<dbReference type="Proteomes" id="UP000242415">
    <property type="component" value="Unassembled WGS sequence"/>
</dbReference>
<dbReference type="GO" id="GO:0012505">
    <property type="term" value="C:endomembrane system"/>
    <property type="evidence" value="ECO:0007669"/>
    <property type="project" value="UniProtKB-ARBA"/>
</dbReference>
<dbReference type="Pfam" id="PF05719">
    <property type="entry name" value="GPP34"/>
    <property type="match status" value="1"/>
</dbReference>
<dbReference type="OrthoDB" id="3531322at2"/>
<sequence>MPRLWRPVLGCHDAETRLGAGNPMTHATENSTRHPDGSANHSRLQSLLDGRLAVGHEFFLIALNDRTGKLRLNPDAFGLGLAGALVGELVLSHHLTVNGDALAPLTHELPPDTWLAAKFARLIAEPHVTELRTWLRFFATTAESEIAGQLQRHGWVDIHTRKTNRSLGLRTSTAYLPRNTNRIAWRSGRLAVLLTGLDPHLRAGHPVPWPEVLLAGLLDAVGLLDLVLWHTPRPSCRPALTWCLRQHPALYALVTEVGSVHAGLVCSRLT</sequence>
<evidence type="ECO:0000256" key="2">
    <source>
        <dbReference type="ARBA" id="ARBA00023034"/>
    </source>
</evidence>
<evidence type="ECO:0000256" key="1">
    <source>
        <dbReference type="ARBA" id="ARBA00004255"/>
    </source>
</evidence>
<organism evidence="6 7">
    <name type="scientific">Micromonospora pattaloongensis</name>
    <dbReference type="NCBI Taxonomy" id="405436"/>
    <lineage>
        <taxon>Bacteria</taxon>
        <taxon>Bacillati</taxon>
        <taxon>Actinomycetota</taxon>
        <taxon>Actinomycetes</taxon>
        <taxon>Micromonosporales</taxon>
        <taxon>Micromonosporaceae</taxon>
        <taxon>Micromonospora</taxon>
    </lineage>
</organism>
<dbReference type="GO" id="GO:0070273">
    <property type="term" value="F:phosphatidylinositol-4-phosphate binding"/>
    <property type="evidence" value="ECO:0007669"/>
    <property type="project" value="InterPro"/>
</dbReference>
<keyword evidence="2" id="KW-0333">Golgi apparatus</keyword>
<evidence type="ECO:0000313" key="7">
    <source>
        <dbReference type="Proteomes" id="UP000242415"/>
    </source>
</evidence>
<dbReference type="AlphaFoldDB" id="A0A1H3JNI7"/>
<reference evidence="7" key="1">
    <citation type="submission" date="2016-10" db="EMBL/GenBank/DDBJ databases">
        <authorList>
            <person name="Varghese N."/>
            <person name="Submissions S."/>
        </authorList>
    </citation>
    <scope>NUCLEOTIDE SEQUENCE [LARGE SCALE GENOMIC DNA]</scope>
    <source>
        <strain evidence="7">DSM 45245</strain>
    </source>
</reference>
<comment type="subcellular location">
    <subcellularLocation>
        <location evidence="1">Golgi apparatus membrane</location>
        <topology evidence="1">Peripheral membrane protein</topology>
        <orientation evidence="1">Cytoplasmic side</orientation>
    </subcellularLocation>
</comment>
<keyword evidence="4" id="KW-0472">Membrane</keyword>
<dbReference type="InterPro" id="IPR038261">
    <property type="entry name" value="GPP34-like_sf"/>
</dbReference>
<gene>
    <name evidence="6" type="ORF">SAMN05444365_102192</name>
</gene>
<dbReference type="STRING" id="405436.SAMN05444365_102192"/>
<keyword evidence="3" id="KW-0446">Lipid-binding</keyword>
<dbReference type="GO" id="GO:0005737">
    <property type="term" value="C:cytoplasm"/>
    <property type="evidence" value="ECO:0007669"/>
    <property type="project" value="UniProtKB-ARBA"/>
</dbReference>
<evidence type="ECO:0000256" key="4">
    <source>
        <dbReference type="ARBA" id="ARBA00023136"/>
    </source>
</evidence>
<evidence type="ECO:0000256" key="5">
    <source>
        <dbReference type="SAM" id="MobiDB-lite"/>
    </source>
</evidence>
<evidence type="ECO:0000256" key="3">
    <source>
        <dbReference type="ARBA" id="ARBA00023121"/>
    </source>
</evidence>
<keyword evidence="7" id="KW-1185">Reference proteome</keyword>
<accession>A0A1H3JNI7</accession>
<dbReference type="EMBL" id="FNPH01000002">
    <property type="protein sequence ID" value="SDY41471.1"/>
    <property type="molecule type" value="Genomic_DNA"/>
</dbReference>
<feature type="region of interest" description="Disordered" evidence="5">
    <location>
        <begin position="16"/>
        <end position="41"/>
    </location>
</feature>
<evidence type="ECO:0000313" key="6">
    <source>
        <dbReference type="EMBL" id="SDY41471.1"/>
    </source>
</evidence>
<dbReference type="RefSeq" id="WP_139307181.1">
    <property type="nucleotide sequence ID" value="NZ_FNPH01000002.1"/>
</dbReference>